<evidence type="ECO:0000313" key="2">
    <source>
        <dbReference type="Proteomes" id="UP001630127"/>
    </source>
</evidence>
<dbReference type="Proteomes" id="UP001630127">
    <property type="component" value="Unassembled WGS sequence"/>
</dbReference>
<accession>A0ABD3A3A9</accession>
<evidence type="ECO:0000313" key="1">
    <source>
        <dbReference type="EMBL" id="KAL3526229.1"/>
    </source>
</evidence>
<reference evidence="1 2" key="1">
    <citation type="submission" date="2024-11" db="EMBL/GenBank/DDBJ databases">
        <title>A near-complete genome assembly of Cinchona calisaya.</title>
        <authorList>
            <person name="Lian D.C."/>
            <person name="Zhao X.W."/>
            <person name="Wei L."/>
        </authorList>
    </citation>
    <scope>NUCLEOTIDE SEQUENCE [LARGE SCALE GENOMIC DNA]</scope>
    <source>
        <tissue evidence="1">Nenye</tissue>
    </source>
</reference>
<organism evidence="1 2">
    <name type="scientific">Cinchona calisaya</name>
    <dbReference type="NCBI Taxonomy" id="153742"/>
    <lineage>
        <taxon>Eukaryota</taxon>
        <taxon>Viridiplantae</taxon>
        <taxon>Streptophyta</taxon>
        <taxon>Embryophyta</taxon>
        <taxon>Tracheophyta</taxon>
        <taxon>Spermatophyta</taxon>
        <taxon>Magnoliopsida</taxon>
        <taxon>eudicotyledons</taxon>
        <taxon>Gunneridae</taxon>
        <taxon>Pentapetalae</taxon>
        <taxon>asterids</taxon>
        <taxon>lamiids</taxon>
        <taxon>Gentianales</taxon>
        <taxon>Rubiaceae</taxon>
        <taxon>Cinchonoideae</taxon>
        <taxon>Cinchoneae</taxon>
        <taxon>Cinchona</taxon>
    </lineage>
</organism>
<gene>
    <name evidence="1" type="ORF">ACH5RR_014601</name>
</gene>
<protein>
    <submittedName>
        <fullName evidence="1">Uncharacterized protein</fullName>
    </submittedName>
</protein>
<comment type="caution">
    <text evidence="1">The sequence shown here is derived from an EMBL/GenBank/DDBJ whole genome shotgun (WGS) entry which is preliminary data.</text>
</comment>
<dbReference type="AlphaFoldDB" id="A0ABD3A3A9"/>
<sequence length="291" mass="32936">MDKVEVKEDRIMEFAANTFEDKGDLKGEICLGENSMSNKKEEIKTDMVYGDSAAVEDVSEGIDLERGVALPITNYSHPKDDLILRWEKVDRSLEVQTKGNQVFEEMLEQEVEIGHSHSNGCLYFGCKGIDGRLEIQKKANQLFEKIPQSHSTKFILRHHYQVGIDKTMIKTSFDSGGSILLNLDYNRSSNDSYLNETEFAVLENMGWSNVNDGIKNKDDIDDKFGDEMTPYALGLCMKSGVEVQIVATIPLHQITKDARINFYLNIMHIIHETTPTVFAYGPDEKSSSVRH</sequence>
<dbReference type="EMBL" id="JBJUIK010000006">
    <property type="protein sequence ID" value="KAL3526229.1"/>
    <property type="molecule type" value="Genomic_DNA"/>
</dbReference>
<proteinExistence type="predicted"/>
<keyword evidence="2" id="KW-1185">Reference proteome</keyword>
<name>A0ABD3A3A9_9GENT</name>